<proteinExistence type="predicted"/>
<dbReference type="PANTHER" id="PTHR13177">
    <property type="entry name" value="DEATH-ASSOCIATED PROTEIN 1"/>
    <property type="match status" value="1"/>
</dbReference>
<dbReference type="InterPro" id="IPR024130">
    <property type="entry name" value="DAP1/DAPL1"/>
</dbReference>
<evidence type="ECO:0000256" key="1">
    <source>
        <dbReference type="SAM" id="MobiDB-lite"/>
    </source>
</evidence>
<dbReference type="STRING" id="1965070.A0A3S3QHW2"/>
<comment type="caution">
    <text evidence="2">The sequence shown here is derived from an EMBL/GenBank/DDBJ whole genome shotgun (WGS) entry which is preliminary data.</text>
</comment>
<dbReference type="EMBL" id="NCKU01002698">
    <property type="protein sequence ID" value="RWS08994.1"/>
    <property type="molecule type" value="Genomic_DNA"/>
</dbReference>
<name>A0A3S3QHW2_9ACAR</name>
<dbReference type="GO" id="GO:0097190">
    <property type="term" value="P:apoptotic signaling pathway"/>
    <property type="evidence" value="ECO:0007669"/>
    <property type="project" value="TreeGrafter"/>
</dbReference>
<feature type="compositionally biased region" description="Polar residues" evidence="1">
    <location>
        <begin position="101"/>
        <end position="112"/>
    </location>
</feature>
<keyword evidence="3" id="KW-1185">Reference proteome</keyword>
<dbReference type="OrthoDB" id="5973225at2759"/>
<evidence type="ECO:0000313" key="2">
    <source>
        <dbReference type="EMBL" id="RWS08994.1"/>
    </source>
</evidence>
<protein>
    <submittedName>
        <fullName evidence="2">Death-associated protein-like protein</fullName>
    </submittedName>
</protein>
<organism evidence="2 3">
    <name type="scientific">Dinothrombium tinctorium</name>
    <dbReference type="NCBI Taxonomy" id="1965070"/>
    <lineage>
        <taxon>Eukaryota</taxon>
        <taxon>Metazoa</taxon>
        <taxon>Ecdysozoa</taxon>
        <taxon>Arthropoda</taxon>
        <taxon>Chelicerata</taxon>
        <taxon>Arachnida</taxon>
        <taxon>Acari</taxon>
        <taxon>Acariformes</taxon>
        <taxon>Trombidiformes</taxon>
        <taxon>Prostigmata</taxon>
        <taxon>Anystina</taxon>
        <taxon>Parasitengona</taxon>
        <taxon>Trombidioidea</taxon>
        <taxon>Trombidiidae</taxon>
        <taxon>Dinothrombium</taxon>
    </lineage>
</organism>
<dbReference type="GO" id="GO:0034198">
    <property type="term" value="P:cellular response to amino acid starvation"/>
    <property type="evidence" value="ECO:0007669"/>
    <property type="project" value="TreeGrafter"/>
</dbReference>
<sequence length="112" mass="12335">MSANEESNELKAGHPPAVKVGGMRITQHKPAHDKTQEARTNESKDEDKEEEGEVVASVSPPKPQLVISGALAKGDADFPPEAIKAFHEKPMPSHEYRPNVNKVNQIIHQPRK</sequence>
<dbReference type="GO" id="GO:0010507">
    <property type="term" value="P:negative regulation of autophagy"/>
    <property type="evidence" value="ECO:0007669"/>
    <property type="project" value="TreeGrafter"/>
</dbReference>
<feature type="region of interest" description="Disordered" evidence="1">
    <location>
        <begin position="89"/>
        <end position="112"/>
    </location>
</feature>
<dbReference type="AlphaFoldDB" id="A0A3S3QHW2"/>
<evidence type="ECO:0000313" key="3">
    <source>
        <dbReference type="Proteomes" id="UP000285301"/>
    </source>
</evidence>
<dbReference type="Pfam" id="PF15228">
    <property type="entry name" value="DAP"/>
    <property type="match status" value="1"/>
</dbReference>
<feature type="region of interest" description="Disordered" evidence="1">
    <location>
        <begin position="1"/>
        <end position="62"/>
    </location>
</feature>
<feature type="compositionally biased region" description="Basic and acidic residues" evidence="1">
    <location>
        <begin position="30"/>
        <end position="46"/>
    </location>
</feature>
<gene>
    <name evidence="2" type="ORF">B4U79_09778</name>
</gene>
<dbReference type="GO" id="GO:0070513">
    <property type="term" value="F:death domain binding"/>
    <property type="evidence" value="ECO:0007669"/>
    <property type="project" value="TreeGrafter"/>
</dbReference>
<dbReference type="PANTHER" id="PTHR13177:SF4">
    <property type="entry name" value="GEO09647P1"/>
    <property type="match status" value="1"/>
</dbReference>
<reference evidence="2 3" key="1">
    <citation type="journal article" date="2018" name="Gigascience">
        <title>Genomes of trombidid mites reveal novel predicted allergens and laterally-transferred genes associated with secondary metabolism.</title>
        <authorList>
            <person name="Dong X."/>
            <person name="Chaisiri K."/>
            <person name="Xia D."/>
            <person name="Armstrong S.D."/>
            <person name="Fang Y."/>
            <person name="Donnelly M.J."/>
            <person name="Kadowaki T."/>
            <person name="McGarry J.W."/>
            <person name="Darby A.C."/>
            <person name="Makepeace B.L."/>
        </authorList>
    </citation>
    <scope>NUCLEOTIDE SEQUENCE [LARGE SCALE GENOMIC DNA]</scope>
    <source>
        <strain evidence="2">UoL-WK</strain>
    </source>
</reference>
<accession>A0A3S3QHW2</accession>
<dbReference type="Proteomes" id="UP000285301">
    <property type="component" value="Unassembled WGS sequence"/>
</dbReference>